<evidence type="ECO:0008006" key="3">
    <source>
        <dbReference type="Google" id="ProtNLM"/>
    </source>
</evidence>
<evidence type="ECO:0000313" key="1">
    <source>
        <dbReference type="EMBL" id="POZ53474.1"/>
    </source>
</evidence>
<dbReference type="Pfam" id="PF12094">
    <property type="entry name" value="DUF3570"/>
    <property type="match status" value="1"/>
</dbReference>
<dbReference type="InterPro" id="IPR021953">
    <property type="entry name" value="DUF3570"/>
</dbReference>
<accession>A0A2S5CRP1</accession>
<reference evidence="1 2" key="1">
    <citation type="submission" date="2017-11" db="EMBL/GenBank/DDBJ databases">
        <title>Draft Genome Sequence of Methylobacter psychrotolerans Sph1T, an Obligate Methanotroph from Low-Temperature Environments.</title>
        <authorList>
            <person name="Oshkin I.Y."/>
            <person name="Miroshnikov K."/>
            <person name="Belova S.E."/>
            <person name="Korzhenkov A."/>
            <person name="Toshchakov S.V."/>
            <person name="Dedysh S.N."/>
        </authorList>
    </citation>
    <scope>NUCLEOTIDE SEQUENCE [LARGE SCALE GENOMIC DNA]</scope>
    <source>
        <strain evidence="1 2">Sph1</strain>
    </source>
</reference>
<name>A0A2S5CRP1_9GAMM</name>
<dbReference type="EMBL" id="PGFZ01000001">
    <property type="protein sequence ID" value="POZ53474.1"/>
    <property type="molecule type" value="Genomic_DNA"/>
</dbReference>
<dbReference type="Proteomes" id="UP000237423">
    <property type="component" value="Unassembled WGS sequence"/>
</dbReference>
<organism evidence="1 2">
    <name type="scientific">Methylovulum psychrotolerans</name>
    <dbReference type="NCBI Taxonomy" id="1704499"/>
    <lineage>
        <taxon>Bacteria</taxon>
        <taxon>Pseudomonadati</taxon>
        <taxon>Pseudomonadota</taxon>
        <taxon>Gammaproteobacteria</taxon>
        <taxon>Methylococcales</taxon>
        <taxon>Methylococcaceae</taxon>
        <taxon>Methylovulum</taxon>
    </lineage>
</organism>
<comment type="caution">
    <text evidence="1">The sequence shown here is derived from an EMBL/GenBank/DDBJ whole genome shotgun (WGS) entry which is preliminary data.</text>
</comment>
<protein>
    <recommendedName>
        <fullName evidence="3">DUF3570 domain-containing protein</fullName>
    </recommendedName>
</protein>
<proteinExistence type="predicted"/>
<sequence length="937" mass="102999">MVVTKYLNAIGRFWGDWVAAEPKDILQTVKFSVLGLTVRPEPVEGWTVNPPMVRQAHHERINRKLDRSEYKLPTVPSPALQALTVAALALPGLMLPMAAGAAEDDEVDFQYSHYEEGKRNLYGAKSTLHPIEVDSVLGKARISLSDRIKFAFNYVQDTWSGATPYTTSPLAVGGNSPIQYYTKAGKSITTGASPITDTTMYLSKNFIPIAFDLVTGKRTLRTLQPVHVLAMASPETRKQGDFKLSYEWDEAALNVGGGLSVEPDYVSSFGNVGGRLDFNQKLTTVDFGLSYTNSDTSAILDHDAEPYVIQTAFAQQITENASFKTLHGNRQDWAGSLGLSQILNKNALVTANVGYTHSSGYMANPYKAVTVIFADPAALGADPSHPKAILGDVKTFLEQRPNERNQFTAGGRYIQHIGFADAALHLDYQFFHDDWGINAHTFEADWVQPIASTWTVTPKVRYYSQDAASFYSPYLISKQSYYKSVQNPDGSYSAQYYDPKKLPSNFSSDQRLSAYGALSGGITVNKKLSKAVSLEAGFEYYTHAGSLKLGGGGEGSYSDFNYYLVNGSLNVNLEALNSGGSSSSSHAHHGAHHDSHAPAGIMFGHMLHKTNDVMVGYRYMYSRQAGDTLHGTGVASDSQIQNQGCTQGYTHTCRVTPAYMNMSMHMLDIMYAPTDWLNVMLMPQFMDMDMDMRPLQGVKVDVTEDHLHGGHRTGGIGDTGMYALFKLFDNGDHHFHATLGLSAPTGDTDIMLRRMHRKAEGYLHYGMQLGSGTWDFKPSLTYTGQWDDWSWGGQFSAVTRLQNHNSSGYALGDVFQTTAWGSYSLTHALSASVRGLYTVQQQIDGRFNPVTGVVDGVLVKNVNPGSQLNYSSGPMDYTSSYGGRYWDVGFGLNYTVPAGTLKGNNIGVEWLQPVQDDVNGYQLEREGSLSATWSVMF</sequence>
<dbReference type="AlphaFoldDB" id="A0A2S5CRP1"/>
<gene>
    <name evidence="1" type="ORF">AADEFJLK_00499</name>
</gene>
<evidence type="ECO:0000313" key="2">
    <source>
        <dbReference type="Proteomes" id="UP000237423"/>
    </source>
</evidence>